<evidence type="ECO:0000313" key="3">
    <source>
        <dbReference type="Proteomes" id="UP000242450"/>
    </source>
</evidence>
<feature type="compositionally biased region" description="Low complexity" evidence="1">
    <location>
        <begin position="37"/>
        <end position="49"/>
    </location>
</feature>
<dbReference type="AlphaFoldDB" id="A0A212CA34"/>
<feature type="compositionally biased region" description="Basic and acidic residues" evidence="1">
    <location>
        <begin position="54"/>
        <end position="63"/>
    </location>
</feature>
<gene>
    <name evidence="2" type="ORF">Celaphus_00010478</name>
</gene>
<evidence type="ECO:0000256" key="1">
    <source>
        <dbReference type="SAM" id="MobiDB-lite"/>
    </source>
</evidence>
<organism evidence="2 3">
    <name type="scientific">Cervus elaphus hippelaphus</name>
    <name type="common">European red deer</name>
    <dbReference type="NCBI Taxonomy" id="46360"/>
    <lineage>
        <taxon>Eukaryota</taxon>
        <taxon>Metazoa</taxon>
        <taxon>Chordata</taxon>
        <taxon>Craniata</taxon>
        <taxon>Vertebrata</taxon>
        <taxon>Euteleostomi</taxon>
        <taxon>Mammalia</taxon>
        <taxon>Eutheria</taxon>
        <taxon>Laurasiatheria</taxon>
        <taxon>Artiodactyla</taxon>
        <taxon>Ruminantia</taxon>
        <taxon>Pecora</taxon>
        <taxon>Cervidae</taxon>
        <taxon>Cervinae</taxon>
        <taxon>Cervus</taxon>
    </lineage>
</organism>
<accession>A0A212CA34</accession>
<feature type="non-terminal residue" evidence="2">
    <location>
        <position position="132"/>
    </location>
</feature>
<keyword evidence="3" id="KW-1185">Reference proteome</keyword>
<comment type="caution">
    <text evidence="2">The sequence shown here is derived from an EMBL/GenBank/DDBJ whole genome shotgun (WGS) entry which is preliminary data.</text>
</comment>
<proteinExistence type="predicted"/>
<sequence>MRHDSVTRSARALGASAWPRPGLARLHSKERKEEDVVAAAQTRAASRAVPQDPPPERLAHDGRGAGTPGRALGTDRIVRTLARAVCNRKQVQRVAERVCLCTLIRVAWRWGVPVSPSQADSSTIHQDFPITT</sequence>
<evidence type="ECO:0000313" key="2">
    <source>
        <dbReference type="EMBL" id="OWK02792.1"/>
    </source>
</evidence>
<feature type="region of interest" description="Disordered" evidence="1">
    <location>
        <begin position="1"/>
        <end position="72"/>
    </location>
</feature>
<protein>
    <submittedName>
        <fullName evidence="2">Uncharacterized protein</fullName>
    </submittedName>
</protein>
<dbReference type="EMBL" id="MKHE01000024">
    <property type="protein sequence ID" value="OWK02792.1"/>
    <property type="molecule type" value="Genomic_DNA"/>
</dbReference>
<dbReference type="Proteomes" id="UP000242450">
    <property type="component" value="Chromosome 24"/>
</dbReference>
<reference evidence="2 3" key="1">
    <citation type="journal article" date="2018" name="Mol. Genet. Genomics">
        <title>The red deer Cervus elaphus genome CerEla1.0: sequencing, annotating, genes, and chromosomes.</title>
        <authorList>
            <person name="Bana N.A."/>
            <person name="Nyiri A."/>
            <person name="Nagy J."/>
            <person name="Frank K."/>
            <person name="Nagy T."/>
            <person name="Steger V."/>
            <person name="Schiller M."/>
            <person name="Lakatos P."/>
            <person name="Sugar L."/>
            <person name="Horn P."/>
            <person name="Barta E."/>
            <person name="Orosz L."/>
        </authorList>
    </citation>
    <scope>NUCLEOTIDE SEQUENCE [LARGE SCALE GENOMIC DNA]</scope>
    <source>
        <strain evidence="2">Hungarian</strain>
    </source>
</reference>
<name>A0A212CA34_CEREH</name>